<gene>
    <name evidence="1" type="ORF">QE382_002280</name>
</gene>
<evidence type="ECO:0008006" key="3">
    <source>
        <dbReference type="Google" id="ProtNLM"/>
    </source>
</evidence>
<reference evidence="1 2" key="1">
    <citation type="submission" date="2023-07" db="EMBL/GenBank/DDBJ databases">
        <title>Functional and genomic diversity of the sorghum phyllosphere microbiome.</title>
        <authorList>
            <person name="Shade A."/>
        </authorList>
    </citation>
    <scope>NUCLEOTIDE SEQUENCE [LARGE SCALE GENOMIC DNA]</scope>
    <source>
        <strain evidence="1 2">SORGH_AS_0892</strain>
    </source>
</reference>
<proteinExistence type="predicted"/>
<protein>
    <recommendedName>
        <fullName evidence="3">Lipoprotein</fullName>
    </recommendedName>
</protein>
<evidence type="ECO:0000313" key="2">
    <source>
        <dbReference type="Proteomes" id="UP001244640"/>
    </source>
</evidence>
<dbReference type="EMBL" id="JAUTBA010000001">
    <property type="protein sequence ID" value="MDQ1150296.1"/>
    <property type="molecule type" value="Genomic_DNA"/>
</dbReference>
<dbReference type="PROSITE" id="PS51257">
    <property type="entry name" value="PROKAR_LIPOPROTEIN"/>
    <property type="match status" value="1"/>
</dbReference>
<sequence>MKSKLLLFPSLLAILISCSKRVNDPFIPEEKNQLDSIYQAPKDPFLGIPEKTSVVHVQTSIVNYNQWQNFFVSPEKMTIVMWPSHDKTLVVKDVDKAIQGIAIDKESNTEVKTDNITIASGITFQDYYPGKYLIAVIMSDEKGQGKKAYSSKEITIKEYGKYYMHKIFSFDAKEREFEEWSPKIIEK</sequence>
<organism evidence="1 2">
    <name type="scientific">Sphingobacterium zeae</name>
    <dbReference type="NCBI Taxonomy" id="1776859"/>
    <lineage>
        <taxon>Bacteria</taxon>
        <taxon>Pseudomonadati</taxon>
        <taxon>Bacteroidota</taxon>
        <taxon>Sphingobacteriia</taxon>
        <taxon>Sphingobacteriales</taxon>
        <taxon>Sphingobacteriaceae</taxon>
        <taxon>Sphingobacterium</taxon>
    </lineage>
</organism>
<dbReference type="RefSeq" id="WP_307185972.1">
    <property type="nucleotide sequence ID" value="NZ_JAUTBA010000001.1"/>
</dbReference>
<evidence type="ECO:0000313" key="1">
    <source>
        <dbReference type="EMBL" id="MDQ1150296.1"/>
    </source>
</evidence>
<keyword evidence="2" id="KW-1185">Reference proteome</keyword>
<comment type="caution">
    <text evidence="1">The sequence shown here is derived from an EMBL/GenBank/DDBJ whole genome shotgun (WGS) entry which is preliminary data.</text>
</comment>
<accession>A0ABU0U7P9</accession>
<dbReference type="Proteomes" id="UP001244640">
    <property type="component" value="Unassembled WGS sequence"/>
</dbReference>
<name>A0ABU0U7P9_9SPHI</name>